<evidence type="ECO:0000256" key="10">
    <source>
        <dbReference type="SAM" id="Phobius"/>
    </source>
</evidence>
<dbReference type="InterPro" id="IPR001494">
    <property type="entry name" value="Importin-beta_N"/>
</dbReference>
<feature type="transmembrane region" description="Helical" evidence="10">
    <location>
        <begin position="402"/>
        <end position="426"/>
    </location>
</feature>
<keyword evidence="6 10" id="KW-1133">Transmembrane helix</keyword>
<evidence type="ECO:0000256" key="4">
    <source>
        <dbReference type="ARBA" id="ARBA00022692"/>
    </source>
</evidence>
<feature type="compositionally biased region" description="Basic and acidic residues" evidence="9">
    <location>
        <begin position="321"/>
        <end position="331"/>
    </location>
</feature>
<gene>
    <name evidence="13" type="primary">Mo03236</name>
    <name evidence="13" type="ORF">E5Q_03236</name>
</gene>
<dbReference type="SUPFAM" id="SSF48371">
    <property type="entry name" value="ARM repeat"/>
    <property type="match status" value="1"/>
</dbReference>
<dbReference type="Proteomes" id="UP000009131">
    <property type="component" value="Unassembled WGS sequence"/>
</dbReference>
<evidence type="ECO:0000256" key="1">
    <source>
        <dbReference type="ARBA" id="ARBA00004123"/>
    </source>
</evidence>
<evidence type="ECO:0000256" key="6">
    <source>
        <dbReference type="ARBA" id="ARBA00022989"/>
    </source>
</evidence>
<dbReference type="InterPro" id="IPR056840">
    <property type="entry name" value="HEAT_IPO9_central"/>
</dbReference>
<feature type="transmembrane region" description="Helical" evidence="10">
    <location>
        <begin position="215"/>
        <end position="236"/>
    </location>
</feature>
<dbReference type="GO" id="GO:0016020">
    <property type="term" value="C:membrane"/>
    <property type="evidence" value="ECO:0007669"/>
    <property type="project" value="UniProtKB-SubCell"/>
</dbReference>
<dbReference type="InterPro" id="IPR005828">
    <property type="entry name" value="MFS_sugar_transport-like"/>
</dbReference>
<dbReference type="Pfam" id="PF20152">
    <property type="entry name" value="DUF6534"/>
    <property type="match status" value="1"/>
</dbReference>
<dbReference type="PROSITE" id="PS50850">
    <property type="entry name" value="MFS"/>
    <property type="match status" value="1"/>
</dbReference>
<feature type="transmembrane region" description="Helical" evidence="10">
    <location>
        <begin position="484"/>
        <end position="505"/>
    </location>
</feature>
<dbReference type="InterPro" id="IPR036259">
    <property type="entry name" value="MFS_trans_sf"/>
</dbReference>
<evidence type="ECO:0008006" key="15">
    <source>
        <dbReference type="Google" id="ProtNLM"/>
    </source>
</evidence>
<dbReference type="InterPro" id="IPR020846">
    <property type="entry name" value="MFS_dom"/>
</dbReference>
<feature type="transmembrane region" description="Helical" evidence="10">
    <location>
        <begin position="701"/>
        <end position="722"/>
    </location>
</feature>
<keyword evidence="3" id="KW-0813">Transport</keyword>
<dbReference type="InterPro" id="IPR005829">
    <property type="entry name" value="Sugar_transporter_CS"/>
</dbReference>
<dbReference type="RefSeq" id="XP_014567388.1">
    <property type="nucleotide sequence ID" value="XM_014711902.1"/>
</dbReference>
<dbReference type="InterPro" id="IPR045339">
    <property type="entry name" value="DUF6534"/>
</dbReference>
<feature type="transmembrane region" description="Helical" evidence="10">
    <location>
        <begin position="511"/>
        <end position="529"/>
    </location>
</feature>
<feature type="domain" description="Importin N-terminal" evidence="11">
    <location>
        <begin position="890"/>
        <end position="968"/>
    </location>
</feature>
<dbReference type="Pfam" id="PF00083">
    <property type="entry name" value="Sugar_tr"/>
    <property type="match status" value="1"/>
</dbReference>
<proteinExistence type="predicted"/>
<reference evidence="13 14" key="1">
    <citation type="journal article" date="2011" name="J. Gen. Appl. Microbiol.">
        <title>Draft genome sequencing of the enigmatic basidiomycete Mixia osmundae.</title>
        <authorList>
            <person name="Nishida H."/>
            <person name="Nagatsuka Y."/>
            <person name="Sugiyama J."/>
        </authorList>
    </citation>
    <scope>NUCLEOTIDE SEQUENCE [LARGE SCALE GENOMIC DNA]</scope>
    <source>
        <strain evidence="14">CBS 9802 / IAM 14324 / JCM 22182 / KY 12970</strain>
    </source>
</reference>
<dbReference type="SMART" id="SM00913">
    <property type="entry name" value="IBN_N"/>
    <property type="match status" value="1"/>
</dbReference>
<feature type="compositionally biased region" description="Polar residues" evidence="9">
    <location>
        <begin position="277"/>
        <end position="287"/>
    </location>
</feature>
<dbReference type="GO" id="GO:0005635">
    <property type="term" value="C:nuclear envelope"/>
    <property type="evidence" value="ECO:0007669"/>
    <property type="project" value="TreeGrafter"/>
</dbReference>
<dbReference type="InterPro" id="IPR011989">
    <property type="entry name" value="ARM-like"/>
</dbReference>
<feature type="domain" description="Major facilitator superfamily (MFS) profile" evidence="12">
    <location>
        <begin position="405"/>
        <end position="854"/>
    </location>
</feature>
<dbReference type="Pfam" id="PF03810">
    <property type="entry name" value="IBN_N"/>
    <property type="match status" value="1"/>
</dbReference>
<feature type="region of interest" description="Disordered" evidence="9">
    <location>
        <begin position="275"/>
        <end position="340"/>
    </location>
</feature>
<feature type="transmembrane region" description="Helical" evidence="10">
    <location>
        <begin position="827"/>
        <end position="849"/>
    </location>
</feature>
<sequence length="1915" mass="211658">MSVLEQTASTTQASAARTEGFQSLSSFFAGVVINLLLDGVNAHQLATYCSNFNDPSTIRCLVWTVAVFSLLDTVCEIKVLDMWLISARDDITQLDYYGLPYALHPIFLASLSLPVQVFYGWRVWVLSRHSILLPGIIIIGALVSNGSAMAASVRIWKAERFSRDHTSHVHTGLMLLLPAAIDIITFLAMLYYIGRVTLQNRTIGSQNIFRRLARIAIETNLVTSGIALVCSITITFGKRHQYAPFPFFVANAYLGTLLYSLTSRLQTTAELEEIGAETSTSQDTATALPSPVHIHPAGQAVEPRTSYGNRGRTAENPSFTDKNRYDRDPTNRCHSARKPKAQIPPETYLSLLDTDGMINYTKPTYKDILKVDEHGIDYHFHKFRKRKDVKSWRAHNAAMGRMAAYCLLVSFASIGNGYSCSIMVGIREMAQYQHMLQTTDGRTQFTGFDSLALRDREFYLFGSMLGAVMAAFIADIFGRRKTLLWGCIIVYTGAVLSAVSTWHWLLFAGRFIVGIGSAMSCVAAPIYIAEIISPKLRGLMLGIYGAAWYIGWCLSAVTILGFNKIYPAGTDVADSAWQFPLALQVVPSAILFTYSLSIPESPRWLWTQGMPQKSALYFKHHHRYDPAGDLAQRQITRLVGMSNKQQLMEVWWRQRPTWTALYRASLVLVLSSSGHIQSSALNPKYVEWIRLSAYKSPNMGLYLNFANALAMMGGAIGVAILVERTGRRYLLVGASLLTALLLMVTFAVGLDIEATLNRGEVVSRFLAHTGIGMGFSFGAIFASYTVGMQQIYVCEVATNRHRAWAVASSLIINLLVDLISLSSTKSLGIWVFIPYMALLLFSAAFYWLFAVETGFGKTLEELDDAHFTLSPKVKRAFATLGADNAVRAQAEQRLTGLASSGMGELPLALIRLLLEHQLEIPLRQASGLLLNKYVKEHWSIFFASFLGSPPPHDAKDQIRQALLAGLSDSQRKIRTTCALVIALLGQCDWPDEWPELMNQLLKLLATGQSDSVHGALRVLADFVKGDLTEDQLLPVANDMLPTLLKILCSAPAYSALTRSRTIAIFRECLSALYMVKDTYPDAVEKSLNVIMPQWLSAFVRLLEETPLMAYLHTADEKSWEELAVRSEIFKGLLRTFSYFPKAASPYLPRLLELATRDLSAVMGLYRSIYLNDELDDSRLEPVIGADEGSDVTVTLSDYINRGLEFIGAALMKKPAHKLFFNERTRTATPLLSQAYQLAMFYAQITTDDEEAWQTDPNSFAAEEEEENPGYSLRVASQDLLASLLDFHQKQNSGSAFTAVLKARLNEGEQMRRADQADWWKPLEAVLYTLQSIPDDSDTPPYAHEDQALLRSMVSNYYNATSQPLLQGRVMVFASRQCSILPSDQLDMYIDGAIQVLETTSLSNEVKISALVALKGFCRSAPQLVKARMLRILHNLATFLPSASDNTLTLLLDLMSLVIGLGEGMLNAEAASVIVAIALDTWQKQFTDPFVADAVGDLLEKLASDPSEEVHAVLVRDAAPRITAALALADSTDQDQAVLATSAASLLENVLSGQRSSLSLGMYAAIAPTLLDIGAKTSDVNIVQTVIASLIHVVRKACPELVAYRNPSGASGMQLLLSIIARQLQPEQSESSGLFVGDLLLHVMRKAGQELSDILPDLLRALVTRLALAETGTFSQSLIVPIAYVLHANADQTIELLRYVSLPSGQNGLEIFLRAWADNAETFQGYWQIRISSCALAILLLSDNVILDTLLVKGERILDANSATTIMTRARKRQLPDHFQQIPFRAKALKILLSDLQGAGDSSVAAALQADAESDDGDDGEGWEDETDAFSTKNKDALDLSAMLGHDGQWRDDDDLVEEDEADEDIKNDALYSVNLSEHVVRTLRQAYEQYRALVTEYGQHCLTTDEQRVLQQVLQ</sequence>
<feature type="transmembrane region" description="Helical" evidence="10">
    <location>
        <begin position="762"/>
        <end position="782"/>
    </location>
</feature>
<feature type="transmembrane region" description="Helical" evidence="10">
    <location>
        <begin position="242"/>
        <end position="261"/>
    </location>
</feature>
<dbReference type="PANTHER" id="PTHR10997:SF9">
    <property type="entry name" value="IMPORTIN-9"/>
    <property type="match status" value="1"/>
</dbReference>
<dbReference type="GO" id="GO:0022857">
    <property type="term" value="F:transmembrane transporter activity"/>
    <property type="evidence" value="ECO:0007669"/>
    <property type="project" value="InterPro"/>
</dbReference>
<feature type="transmembrane region" description="Helical" evidence="10">
    <location>
        <begin position="803"/>
        <end position="821"/>
    </location>
</feature>
<feature type="transmembrane region" description="Helical" evidence="10">
    <location>
        <begin position="577"/>
        <end position="596"/>
    </location>
</feature>
<evidence type="ECO:0000256" key="9">
    <source>
        <dbReference type="SAM" id="MobiDB-lite"/>
    </source>
</evidence>
<evidence type="ECO:0000259" key="11">
    <source>
        <dbReference type="PROSITE" id="PS50166"/>
    </source>
</evidence>
<keyword evidence="8" id="KW-0539">Nucleus</keyword>
<dbReference type="PANTHER" id="PTHR10997">
    <property type="entry name" value="IMPORTIN-7, 8, 11"/>
    <property type="match status" value="1"/>
</dbReference>
<dbReference type="InParanoid" id="G7E157"/>
<dbReference type="eggNOG" id="KOG2274">
    <property type="taxonomic scope" value="Eukaryota"/>
</dbReference>
<comment type="caution">
    <text evidence="13">The sequence shown here is derived from an EMBL/GenBank/DDBJ whole genome shotgun (WGS) entry which is preliminary data.</text>
</comment>
<comment type="subcellular location">
    <subcellularLocation>
        <location evidence="2">Membrane</location>
        <topology evidence="2">Multi-pass membrane protein</topology>
    </subcellularLocation>
    <subcellularLocation>
        <location evidence="1">Nucleus</location>
    </subcellularLocation>
</comment>
<feature type="transmembrane region" description="Helical" evidence="10">
    <location>
        <begin position="173"/>
        <end position="194"/>
    </location>
</feature>
<evidence type="ECO:0000313" key="14">
    <source>
        <dbReference type="Proteomes" id="UP000009131"/>
    </source>
</evidence>
<evidence type="ECO:0000256" key="7">
    <source>
        <dbReference type="ARBA" id="ARBA00023136"/>
    </source>
</evidence>
<dbReference type="GO" id="GO:0005829">
    <property type="term" value="C:cytosol"/>
    <property type="evidence" value="ECO:0007669"/>
    <property type="project" value="TreeGrafter"/>
</dbReference>
<dbReference type="PROSITE" id="PS50166">
    <property type="entry name" value="IMPORTIN_B_NT"/>
    <property type="match status" value="1"/>
</dbReference>
<feature type="transmembrane region" description="Helical" evidence="10">
    <location>
        <begin position="20"/>
        <end position="37"/>
    </location>
</feature>
<protein>
    <recommendedName>
        <fullName evidence="15">Major facilitator superfamily (MFS) profile domain-containing protein</fullName>
    </recommendedName>
</protein>
<feature type="transmembrane region" description="Helical" evidence="10">
    <location>
        <begin position="541"/>
        <end position="562"/>
    </location>
</feature>
<dbReference type="Gene3D" id="1.25.10.10">
    <property type="entry name" value="Leucine-rich Repeat Variant"/>
    <property type="match status" value="1"/>
</dbReference>
<evidence type="ECO:0000256" key="8">
    <source>
        <dbReference type="ARBA" id="ARBA00023242"/>
    </source>
</evidence>
<dbReference type="EMBL" id="BABT02000102">
    <property type="protein sequence ID" value="GAA96567.1"/>
    <property type="molecule type" value="Genomic_DNA"/>
</dbReference>
<dbReference type="InterPro" id="IPR016024">
    <property type="entry name" value="ARM-type_fold"/>
</dbReference>
<feature type="transmembrane region" description="Helical" evidence="10">
    <location>
        <begin position="729"/>
        <end position="750"/>
    </location>
</feature>
<reference evidence="13 14" key="2">
    <citation type="journal article" date="2012" name="Open Biol.">
        <title>Characteristics of nucleosomes and linker DNA regions on the genome of the basidiomycete Mixia osmundae revealed by mono- and dinucleosome mapping.</title>
        <authorList>
            <person name="Nishida H."/>
            <person name="Kondo S."/>
            <person name="Matsumoto T."/>
            <person name="Suzuki Y."/>
            <person name="Yoshikawa H."/>
            <person name="Taylor T.D."/>
            <person name="Sugiyama J."/>
        </authorList>
    </citation>
    <scope>NUCLEOTIDE SEQUENCE [LARGE SCALE GENOMIC DNA]</scope>
    <source>
        <strain evidence="14">CBS 9802 / IAM 14324 / JCM 22182 / KY 12970</strain>
    </source>
</reference>
<name>G7E157_MIXOS</name>
<feature type="transmembrane region" description="Helical" evidence="10">
    <location>
        <begin position="131"/>
        <end position="153"/>
    </location>
</feature>
<dbReference type="Gene3D" id="1.20.1250.20">
    <property type="entry name" value="MFS general substrate transporter like domains"/>
    <property type="match status" value="1"/>
</dbReference>
<feature type="transmembrane region" description="Helical" evidence="10">
    <location>
        <begin position="99"/>
        <end position="119"/>
    </location>
</feature>
<evidence type="ECO:0000259" key="12">
    <source>
        <dbReference type="PROSITE" id="PS50850"/>
    </source>
</evidence>
<evidence type="ECO:0000256" key="5">
    <source>
        <dbReference type="ARBA" id="ARBA00022927"/>
    </source>
</evidence>
<keyword evidence="7 10" id="KW-0472">Membrane</keyword>
<dbReference type="FunCoup" id="G7E157">
    <property type="interactions" value="562"/>
</dbReference>
<dbReference type="SUPFAM" id="SSF103473">
    <property type="entry name" value="MFS general substrate transporter"/>
    <property type="match status" value="1"/>
</dbReference>
<dbReference type="eggNOG" id="KOG0254">
    <property type="taxonomic scope" value="Eukaryota"/>
</dbReference>
<dbReference type="PROSITE" id="PS00216">
    <property type="entry name" value="SUGAR_TRANSPORT_1"/>
    <property type="match status" value="1"/>
</dbReference>
<keyword evidence="14" id="KW-1185">Reference proteome</keyword>
<dbReference type="OrthoDB" id="431626at2759"/>
<evidence type="ECO:0000256" key="2">
    <source>
        <dbReference type="ARBA" id="ARBA00004141"/>
    </source>
</evidence>
<dbReference type="GO" id="GO:0031267">
    <property type="term" value="F:small GTPase binding"/>
    <property type="evidence" value="ECO:0007669"/>
    <property type="project" value="InterPro"/>
</dbReference>
<feature type="transmembrane region" description="Helical" evidence="10">
    <location>
        <begin position="458"/>
        <end position="477"/>
    </location>
</feature>
<keyword evidence="5" id="KW-0653">Protein transport</keyword>
<dbReference type="HOGENOM" id="CLU_235515_0_0_1"/>
<dbReference type="GO" id="GO:0006606">
    <property type="term" value="P:protein import into nucleus"/>
    <property type="evidence" value="ECO:0007669"/>
    <property type="project" value="TreeGrafter"/>
</dbReference>
<dbReference type="STRING" id="764103.G7E157"/>
<keyword evidence="4 10" id="KW-0812">Transmembrane</keyword>
<accession>G7E157</accession>
<organism evidence="13 14">
    <name type="scientific">Mixia osmundae (strain CBS 9802 / IAM 14324 / JCM 22182 / KY 12970)</name>
    <dbReference type="NCBI Taxonomy" id="764103"/>
    <lineage>
        <taxon>Eukaryota</taxon>
        <taxon>Fungi</taxon>
        <taxon>Dikarya</taxon>
        <taxon>Basidiomycota</taxon>
        <taxon>Pucciniomycotina</taxon>
        <taxon>Mixiomycetes</taxon>
        <taxon>Mixiales</taxon>
        <taxon>Mixiaceae</taxon>
        <taxon>Mixia</taxon>
    </lineage>
</organism>
<evidence type="ECO:0000256" key="3">
    <source>
        <dbReference type="ARBA" id="ARBA00022448"/>
    </source>
</evidence>
<evidence type="ECO:0000313" key="13">
    <source>
        <dbReference type="EMBL" id="GAA96567.1"/>
    </source>
</evidence>
<dbReference type="Pfam" id="PF25018">
    <property type="entry name" value="HEAT_IPO9_c"/>
    <property type="match status" value="1"/>
</dbReference>